<dbReference type="EMBL" id="KN822970">
    <property type="protein sequence ID" value="KIO30585.1"/>
    <property type="molecule type" value="Genomic_DNA"/>
</dbReference>
<reference evidence="1 2" key="1">
    <citation type="submission" date="2014-04" db="EMBL/GenBank/DDBJ databases">
        <authorList>
            <consortium name="DOE Joint Genome Institute"/>
            <person name="Kuo A."/>
            <person name="Girlanda M."/>
            <person name="Perotto S."/>
            <person name="Kohler A."/>
            <person name="Nagy L.G."/>
            <person name="Floudas D."/>
            <person name="Copeland A."/>
            <person name="Barry K.W."/>
            <person name="Cichocki N."/>
            <person name="Veneault-Fourrey C."/>
            <person name="LaButti K."/>
            <person name="Lindquist E.A."/>
            <person name="Lipzen A."/>
            <person name="Lundell T."/>
            <person name="Morin E."/>
            <person name="Murat C."/>
            <person name="Sun H."/>
            <person name="Tunlid A."/>
            <person name="Henrissat B."/>
            <person name="Grigoriev I.V."/>
            <person name="Hibbett D.S."/>
            <person name="Martin F."/>
            <person name="Nordberg H.P."/>
            <person name="Cantor M.N."/>
            <person name="Hua S.X."/>
        </authorList>
    </citation>
    <scope>NUCLEOTIDE SEQUENCE [LARGE SCALE GENOMIC DNA]</scope>
    <source>
        <strain evidence="1 2">MUT 4182</strain>
    </source>
</reference>
<accession>A0A0C3QG73</accession>
<organism evidence="1 2">
    <name type="scientific">Tulasnella calospora MUT 4182</name>
    <dbReference type="NCBI Taxonomy" id="1051891"/>
    <lineage>
        <taxon>Eukaryota</taxon>
        <taxon>Fungi</taxon>
        <taxon>Dikarya</taxon>
        <taxon>Basidiomycota</taxon>
        <taxon>Agaricomycotina</taxon>
        <taxon>Agaricomycetes</taxon>
        <taxon>Cantharellales</taxon>
        <taxon>Tulasnellaceae</taxon>
        <taxon>Tulasnella</taxon>
    </lineage>
</organism>
<reference evidence="2" key="2">
    <citation type="submission" date="2015-01" db="EMBL/GenBank/DDBJ databases">
        <title>Evolutionary Origins and Diversification of the Mycorrhizal Mutualists.</title>
        <authorList>
            <consortium name="DOE Joint Genome Institute"/>
            <consortium name="Mycorrhizal Genomics Consortium"/>
            <person name="Kohler A."/>
            <person name="Kuo A."/>
            <person name="Nagy L.G."/>
            <person name="Floudas D."/>
            <person name="Copeland A."/>
            <person name="Barry K.W."/>
            <person name="Cichocki N."/>
            <person name="Veneault-Fourrey C."/>
            <person name="LaButti K."/>
            <person name="Lindquist E.A."/>
            <person name="Lipzen A."/>
            <person name="Lundell T."/>
            <person name="Morin E."/>
            <person name="Murat C."/>
            <person name="Riley R."/>
            <person name="Ohm R."/>
            <person name="Sun H."/>
            <person name="Tunlid A."/>
            <person name="Henrissat B."/>
            <person name="Grigoriev I.V."/>
            <person name="Hibbett D.S."/>
            <person name="Martin F."/>
        </authorList>
    </citation>
    <scope>NUCLEOTIDE SEQUENCE [LARGE SCALE GENOMIC DNA]</scope>
    <source>
        <strain evidence="2">MUT 4182</strain>
    </source>
</reference>
<dbReference type="OrthoDB" id="3239992at2759"/>
<evidence type="ECO:0000313" key="1">
    <source>
        <dbReference type="EMBL" id="KIO30585.1"/>
    </source>
</evidence>
<sequence>MSSAHGPLEALLTPDDGSIGAPMTDKAAAALLNHNPIVWISFAGGSNEPVAPFIQSVQRVAFQQNRIKDDEWIAELASSCFTDQALVWYLGLGKETQSSWAKLRIALAQQYLVQAPAQAPKPSPAKTALLPKAAQQPKPASPAITDTGRIEVLLPEFGDRFGFLSQDSTGEFVVDPNPENALKLQKVLYTDSIHQQLKIYSLRFVNGADPRFPFLGLKLVKLPGEDPDVVPESNPSSVPWKASGSREFQDYSVSVPACCKSARFPSANPARQGTTPYATWNFVQTTESKRGPYYIRKAEGPDQKDRVVSAVWTITGPVKDVAELGLTWPKGDKSHAGSISEIRLDAILHTGGIAGLHVHPYNFVEGTRQYLAERHVVRFCIQTSLRLLDLSLTRNFRVARYSLVVIDRTC</sequence>
<gene>
    <name evidence="1" type="ORF">M407DRAFT_20310</name>
</gene>
<dbReference type="AlphaFoldDB" id="A0A0C3QG73"/>
<evidence type="ECO:0000313" key="2">
    <source>
        <dbReference type="Proteomes" id="UP000054248"/>
    </source>
</evidence>
<proteinExistence type="predicted"/>
<dbReference type="HOGENOM" id="CLU_050425_0_0_1"/>
<dbReference type="Proteomes" id="UP000054248">
    <property type="component" value="Unassembled WGS sequence"/>
</dbReference>
<keyword evidence="2" id="KW-1185">Reference proteome</keyword>
<protein>
    <submittedName>
        <fullName evidence="1">Uncharacterized protein</fullName>
    </submittedName>
</protein>
<name>A0A0C3QG73_9AGAM</name>